<evidence type="ECO:0000313" key="3">
    <source>
        <dbReference type="Proteomes" id="UP001152747"/>
    </source>
</evidence>
<evidence type="ECO:0000313" key="2">
    <source>
        <dbReference type="EMBL" id="CAI5437519.1"/>
    </source>
</evidence>
<feature type="region of interest" description="Disordered" evidence="1">
    <location>
        <begin position="34"/>
        <end position="61"/>
    </location>
</feature>
<reference evidence="2" key="1">
    <citation type="submission" date="2022-11" db="EMBL/GenBank/DDBJ databases">
        <authorList>
            <person name="Kikuchi T."/>
        </authorList>
    </citation>
    <scope>NUCLEOTIDE SEQUENCE</scope>
    <source>
        <strain evidence="2">PS1010</strain>
    </source>
</reference>
<dbReference type="Proteomes" id="UP001152747">
    <property type="component" value="Unassembled WGS sequence"/>
</dbReference>
<protein>
    <submittedName>
        <fullName evidence="2">Uncharacterized protein</fullName>
    </submittedName>
</protein>
<gene>
    <name evidence="2" type="ORF">CAMP_LOCUS156</name>
</gene>
<dbReference type="EMBL" id="CANHGI010000001">
    <property type="protein sequence ID" value="CAI5437519.1"/>
    <property type="molecule type" value="Genomic_DNA"/>
</dbReference>
<organism evidence="2 3">
    <name type="scientific">Caenorhabditis angaria</name>
    <dbReference type="NCBI Taxonomy" id="860376"/>
    <lineage>
        <taxon>Eukaryota</taxon>
        <taxon>Metazoa</taxon>
        <taxon>Ecdysozoa</taxon>
        <taxon>Nematoda</taxon>
        <taxon>Chromadorea</taxon>
        <taxon>Rhabditida</taxon>
        <taxon>Rhabditina</taxon>
        <taxon>Rhabditomorpha</taxon>
        <taxon>Rhabditoidea</taxon>
        <taxon>Rhabditidae</taxon>
        <taxon>Peloderinae</taxon>
        <taxon>Caenorhabditis</taxon>
    </lineage>
</organism>
<proteinExistence type="predicted"/>
<evidence type="ECO:0000256" key="1">
    <source>
        <dbReference type="SAM" id="MobiDB-lite"/>
    </source>
</evidence>
<keyword evidence="3" id="KW-1185">Reference proteome</keyword>
<name>A0A9P1I0T8_9PELO</name>
<dbReference type="AlphaFoldDB" id="A0A9P1I0T8"/>
<sequence length="111" mass="12145">MEKKAAAPNTTNNIAQNALQKTLLLPLELCQPPPSNPAALSAGAAPKRGNSETPPKAEPQAKCTKIGDDMYRCIGIAKPKSAQHKEIGIYSRFCDYERFSIFIGFRLKKNN</sequence>
<comment type="caution">
    <text evidence="2">The sequence shown here is derived from an EMBL/GenBank/DDBJ whole genome shotgun (WGS) entry which is preliminary data.</text>
</comment>
<accession>A0A9P1I0T8</accession>